<reference evidence="4" key="1">
    <citation type="submission" date="2017-02" db="UniProtKB">
        <authorList>
            <consortium name="WormBaseParasite"/>
        </authorList>
    </citation>
    <scope>IDENTIFICATION</scope>
</reference>
<dbReference type="EMBL" id="UYSL01021031">
    <property type="protein sequence ID" value="VDL76995.1"/>
    <property type="molecule type" value="Genomic_DNA"/>
</dbReference>
<evidence type="ECO:0000256" key="1">
    <source>
        <dbReference type="SAM" id="MobiDB-lite"/>
    </source>
</evidence>
<dbReference type="AlphaFoldDB" id="A0A0N4YAI7"/>
<protein>
    <submittedName>
        <fullName evidence="4">Calpastatin</fullName>
    </submittedName>
</protein>
<feature type="region of interest" description="Disordered" evidence="1">
    <location>
        <begin position="1"/>
        <end position="132"/>
    </location>
</feature>
<feature type="compositionally biased region" description="Low complexity" evidence="1">
    <location>
        <begin position="104"/>
        <end position="114"/>
    </location>
</feature>
<sequence length="132" mass="13819">MAVKQASVEHLRRSLPPSTRPDPEDVFGAAPSKQAPKAVTTDSKTELEECTAKDVSLREADTPPMGSSSCDTTARAATPQESKTAVNENPTASPVTDIVSAFLPTTTPQSTQDPTEWKTDAADPNPPSGAAK</sequence>
<evidence type="ECO:0000313" key="3">
    <source>
        <dbReference type="Proteomes" id="UP000271162"/>
    </source>
</evidence>
<keyword evidence="3" id="KW-1185">Reference proteome</keyword>
<feature type="compositionally biased region" description="Basic and acidic residues" evidence="1">
    <location>
        <begin position="43"/>
        <end position="61"/>
    </location>
</feature>
<gene>
    <name evidence="2" type="ORF">NBR_LOCUS13406</name>
</gene>
<accession>A0A0N4YAI7</accession>
<dbReference type="Proteomes" id="UP000271162">
    <property type="component" value="Unassembled WGS sequence"/>
</dbReference>
<dbReference type="WBParaSite" id="NBR_0001340501-mRNA-1">
    <property type="protein sequence ID" value="NBR_0001340501-mRNA-1"/>
    <property type="gene ID" value="NBR_0001340501"/>
</dbReference>
<name>A0A0N4YAI7_NIPBR</name>
<feature type="compositionally biased region" description="Polar residues" evidence="1">
    <location>
        <begin position="79"/>
        <end position="94"/>
    </location>
</feature>
<evidence type="ECO:0000313" key="4">
    <source>
        <dbReference type="WBParaSite" id="NBR_0001340501-mRNA-1"/>
    </source>
</evidence>
<proteinExistence type="predicted"/>
<reference evidence="2 3" key="2">
    <citation type="submission" date="2018-11" db="EMBL/GenBank/DDBJ databases">
        <authorList>
            <consortium name="Pathogen Informatics"/>
        </authorList>
    </citation>
    <scope>NUCLEOTIDE SEQUENCE [LARGE SCALE GENOMIC DNA]</scope>
</reference>
<organism evidence="4">
    <name type="scientific">Nippostrongylus brasiliensis</name>
    <name type="common">Rat hookworm</name>
    <dbReference type="NCBI Taxonomy" id="27835"/>
    <lineage>
        <taxon>Eukaryota</taxon>
        <taxon>Metazoa</taxon>
        <taxon>Ecdysozoa</taxon>
        <taxon>Nematoda</taxon>
        <taxon>Chromadorea</taxon>
        <taxon>Rhabditida</taxon>
        <taxon>Rhabditina</taxon>
        <taxon>Rhabditomorpha</taxon>
        <taxon>Strongyloidea</taxon>
        <taxon>Heligmosomidae</taxon>
        <taxon>Nippostrongylus</taxon>
    </lineage>
</organism>
<evidence type="ECO:0000313" key="2">
    <source>
        <dbReference type="EMBL" id="VDL76995.1"/>
    </source>
</evidence>